<proteinExistence type="predicted"/>
<protein>
    <submittedName>
        <fullName evidence="2">Uncharacterized protein</fullName>
    </submittedName>
</protein>
<evidence type="ECO:0000313" key="2">
    <source>
        <dbReference type="EMBL" id="PMD24674.1"/>
    </source>
</evidence>
<sequence>LRDSIKEDPSRGHSVAYSDAETLVGSESPSPPPSPTETEDHFDEANLIIDPHDQSSADPMATFDDDVGLKICVDLLTTELATALFRQHPAERGDRASGLQILLMIEAYEGIQKNVRQQLCDPHVTQEMADHVKSVDRILRYWLKVLYSVYDQSQE</sequence>
<dbReference type="Proteomes" id="UP000235672">
    <property type="component" value="Unassembled WGS sequence"/>
</dbReference>
<organism evidence="2 3">
    <name type="scientific">Hyaloscypha hepaticicola</name>
    <dbReference type="NCBI Taxonomy" id="2082293"/>
    <lineage>
        <taxon>Eukaryota</taxon>
        <taxon>Fungi</taxon>
        <taxon>Dikarya</taxon>
        <taxon>Ascomycota</taxon>
        <taxon>Pezizomycotina</taxon>
        <taxon>Leotiomycetes</taxon>
        <taxon>Helotiales</taxon>
        <taxon>Hyaloscyphaceae</taxon>
        <taxon>Hyaloscypha</taxon>
    </lineage>
</organism>
<feature type="compositionally biased region" description="Basic and acidic residues" evidence="1">
    <location>
        <begin position="1"/>
        <end position="11"/>
    </location>
</feature>
<name>A0A2J6QEI0_9HELO</name>
<keyword evidence="3" id="KW-1185">Reference proteome</keyword>
<reference evidence="2 3" key="1">
    <citation type="submission" date="2016-05" db="EMBL/GenBank/DDBJ databases">
        <title>A degradative enzymes factory behind the ericoid mycorrhizal symbiosis.</title>
        <authorList>
            <consortium name="DOE Joint Genome Institute"/>
            <person name="Martino E."/>
            <person name="Morin E."/>
            <person name="Grelet G."/>
            <person name="Kuo A."/>
            <person name="Kohler A."/>
            <person name="Daghino S."/>
            <person name="Barry K."/>
            <person name="Choi C."/>
            <person name="Cichocki N."/>
            <person name="Clum A."/>
            <person name="Copeland A."/>
            <person name="Hainaut M."/>
            <person name="Haridas S."/>
            <person name="Labutti K."/>
            <person name="Lindquist E."/>
            <person name="Lipzen A."/>
            <person name="Khouja H.-R."/>
            <person name="Murat C."/>
            <person name="Ohm R."/>
            <person name="Olson A."/>
            <person name="Spatafora J."/>
            <person name="Veneault-Fourrey C."/>
            <person name="Henrissat B."/>
            <person name="Grigoriev I."/>
            <person name="Martin F."/>
            <person name="Perotto S."/>
        </authorList>
    </citation>
    <scope>NUCLEOTIDE SEQUENCE [LARGE SCALE GENOMIC DNA]</scope>
    <source>
        <strain evidence="2 3">UAMH 7357</strain>
    </source>
</reference>
<dbReference type="STRING" id="1745343.A0A2J6QEI0"/>
<feature type="non-terminal residue" evidence="2">
    <location>
        <position position="155"/>
    </location>
</feature>
<feature type="non-terminal residue" evidence="2">
    <location>
        <position position="1"/>
    </location>
</feature>
<dbReference type="EMBL" id="KZ613472">
    <property type="protein sequence ID" value="PMD24674.1"/>
    <property type="molecule type" value="Genomic_DNA"/>
</dbReference>
<gene>
    <name evidence="2" type="ORF">NA56DRAFT_555579</name>
</gene>
<evidence type="ECO:0000256" key="1">
    <source>
        <dbReference type="SAM" id="MobiDB-lite"/>
    </source>
</evidence>
<accession>A0A2J6QEI0</accession>
<dbReference type="OrthoDB" id="5232891at2759"/>
<feature type="region of interest" description="Disordered" evidence="1">
    <location>
        <begin position="1"/>
        <end position="41"/>
    </location>
</feature>
<dbReference type="AlphaFoldDB" id="A0A2J6QEI0"/>
<evidence type="ECO:0000313" key="3">
    <source>
        <dbReference type="Proteomes" id="UP000235672"/>
    </source>
</evidence>